<dbReference type="EMBL" id="MDYQ01000811">
    <property type="protein sequence ID" value="PRP72813.1"/>
    <property type="molecule type" value="Genomic_DNA"/>
</dbReference>
<dbReference type="Proteomes" id="UP000241769">
    <property type="component" value="Unassembled WGS sequence"/>
</dbReference>
<dbReference type="AlphaFoldDB" id="A0A2P6MM82"/>
<accession>A0A2P6MM82</accession>
<protein>
    <submittedName>
        <fullName evidence="1">Uncharacterized protein</fullName>
    </submittedName>
</protein>
<name>A0A2P6MM82_9EUKA</name>
<reference evidence="1 2" key="1">
    <citation type="journal article" date="2018" name="Genome Biol. Evol.">
        <title>Multiple Roots of Fruiting Body Formation in Amoebozoa.</title>
        <authorList>
            <person name="Hillmann F."/>
            <person name="Forbes G."/>
            <person name="Novohradska S."/>
            <person name="Ferling I."/>
            <person name="Riege K."/>
            <person name="Groth M."/>
            <person name="Westermann M."/>
            <person name="Marz M."/>
            <person name="Spaller T."/>
            <person name="Winckler T."/>
            <person name="Schaap P."/>
            <person name="Glockner G."/>
        </authorList>
    </citation>
    <scope>NUCLEOTIDE SEQUENCE [LARGE SCALE GENOMIC DNA]</scope>
    <source>
        <strain evidence="1 2">Jena</strain>
    </source>
</reference>
<organism evidence="1 2">
    <name type="scientific">Planoprotostelium fungivorum</name>
    <dbReference type="NCBI Taxonomy" id="1890364"/>
    <lineage>
        <taxon>Eukaryota</taxon>
        <taxon>Amoebozoa</taxon>
        <taxon>Evosea</taxon>
        <taxon>Variosea</taxon>
        <taxon>Cavosteliida</taxon>
        <taxon>Cavosteliaceae</taxon>
        <taxon>Planoprotostelium</taxon>
    </lineage>
</organism>
<keyword evidence="2" id="KW-1185">Reference proteome</keyword>
<feature type="non-terminal residue" evidence="1">
    <location>
        <position position="1"/>
    </location>
</feature>
<dbReference type="InParanoid" id="A0A2P6MM82"/>
<gene>
    <name evidence="1" type="ORF">PROFUN_17128</name>
</gene>
<comment type="caution">
    <text evidence="1">The sequence shown here is derived from an EMBL/GenBank/DDBJ whole genome shotgun (WGS) entry which is preliminary data.</text>
</comment>
<evidence type="ECO:0000313" key="2">
    <source>
        <dbReference type="Proteomes" id="UP000241769"/>
    </source>
</evidence>
<proteinExistence type="predicted"/>
<evidence type="ECO:0000313" key="1">
    <source>
        <dbReference type="EMBL" id="PRP72813.1"/>
    </source>
</evidence>
<sequence length="73" mass="8279">KIAASCGQTRKLDIKPLTVEEWNTLRTALVATLSNHSRPTNDTPVNFAKDKITMDDSEYSRLILFKPIFEKEA</sequence>